<accession>A0A2K3E3J2</accession>
<dbReference type="KEGG" id="cre:CHLRE_02g119450v5"/>
<dbReference type="Gene3D" id="3.40.50.11350">
    <property type="match status" value="1"/>
</dbReference>
<keyword evidence="9" id="KW-1185">Reference proteome</keyword>
<dbReference type="SUPFAM" id="SSF53448">
    <property type="entry name" value="Nucleotide-diphospho-sugar transferases"/>
    <property type="match status" value="1"/>
</dbReference>
<keyword evidence="3" id="KW-0294">Fucose metabolism</keyword>
<keyword evidence="2" id="KW-0808">Transferase</keyword>
<evidence type="ECO:0000256" key="4">
    <source>
        <dbReference type="ARBA" id="ARBA00023277"/>
    </source>
</evidence>
<evidence type="ECO:0000256" key="7">
    <source>
        <dbReference type="SAM" id="Phobius"/>
    </source>
</evidence>
<dbReference type="InterPro" id="IPR019378">
    <property type="entry name" value="GDP-Fuc_O-FucTrfase"/>
</dbReference>
<protein>
    <recommendedName>
        <fullName evidence="5">O-fucosyltransferase family protein</fullName>
    </recommendedName>
</protein>
<dbReference type="Pfam" id="PF10250">
    <property type="entry name" value="O-FucT"/>
    <property type="match status" value="1"/>
</dbReference>
<dbReference type="Gramene" id="PNW87355">
    <property type="protein sequence ID" value="PNW87355"/>
    <property type="gene ID" value="CHLRE_02g119450v5"/>
</dbReference>
<keyword evidence="4" id="KW-0119">Carbohydrate metabolism</keyword>
<evidence type="ECO:0000256" key="3">
    <source>
        <dbReference type="ARBA" id="ARBA00023253"/>
    </source>
</evidence>
<proteinExistence type="inferred from homology"/>
<dbReference type="GO" id="GO:0016740">
    <property type="term" value="F:transferase activity"/>
    <property type="evidence" value="ECO:0007669"/>
    <property type="project" value="UniProtKB-KW"/>
</dbReference>
<dbReference type="Proteomes" id="UP000006906">
    <property type="component" value="Chromosome 2"/>
</dbReference>
<evidence type="ECO:0000256" key="2">
    <source>
        <dbReference type="ARBA" id="ARBA00022679"/>
    </source>
</evidence>
<keyword evidence="7" id="KW-0472">Membrane</keyword>
<dbReference type="Gene3D" id="3.90.550.10">
    <property type="entry name" value="Spore Coat Polysaccharide Biosynthesis Protein SpsA, Chain A"/>
    <property type="match status" value="1"/>
</dbReference>
<dbReference type="GO" id="GO:0006004">
    <property type="term" value="P:fucose metabolic process"/>
    <property type="evidence" value="ECO:0007669"/>
    <property type="project" value="UniProtKB-KW"/>
</dbReference>
<dbReference type="OrthoDB" id="533531at2759"/>
<dbReference type="EMBL" id="CM008963">
    <property type="protein sequence ID" value="PNW87355.1"/>
    <property type="molecule type" value="Genomic_DNA"/>
</dbReference>
<dbReference type="InParanoid" id="A0A2K3E3J2"/>
<evidence type="ECO:0000256" key="5">
    <source>
        <dbReference type="ARBA" id="ARBA00030350"/>
    </source>
</evidence>
<reference evidence="8 9" key="1">
    <citation type="journal article" date="2007" name="Science">
        <title>The Chlamydomonas genome reveals the evolution of key animal and plant functions.</title>
        <authorList>
            <person name="Merchant S.S."/>
            <person name="Prochnik S.E."/>
            <person name="Vallon O."/>
            <person name="Harris E.H."/>
            <person name="Karpowicz S.J."/>
            <person name="Witman G.B."/>
            <person name="Terry A."/>
            <person name="Salamov A."/>
            <person name="Fritz-Laylin L.K."/>
            <person name="Marechal-Drouard L."/>
            <person name="Marshall W.F."/>
            <person name="Qu L.H."/>
            <person name="Nelson D.R."/>
            <person name="Sanderfoot A.A."/>
            <person name="Spalding M.H."/>
            <person name="Kapitonov V.V."/>
            <person name="Ren Q."/>
            <person name="Ferris P."/>
            <person name="Lindquist E."/>
            <person name="Shapiro H."/>
            <person name="Lucas S.M."/>
            <person name="Grimwood J."/>
            <person name="Schmutz J."/>
            <person name="Cardol P."/>
            <person name="Cerutti H."/>
            <person name="Chanfreau G."/>
            <person name="Chen C.L."/>
            <person name="Cognat V."/>
            <person name="Croft M.T."/>
            <person name="Dent R."/>
            <person name="Dutcher S."/>
            <person name="Fernandez E."/>
            <person name="Fukuzawa H."/>
            <person name="Gonzalez-Ballester D."/>
            <person name="Gonzalez-Halphen D."/>
            <person name="Hallmann A."/>
            <person name="Hanikenne M."/>
            <person name="Hippler M."/>
            <person name="Inwood W."/>
            <person name="Jabbari K."/>
            <person name="Kalanon M."/>
            <person name="Kuras R."/>
            <person name="Lefebvre P.A."/>
            <person name="Lemaire S.D."/>
            <person name="Lobanov A.V."/>
            <person name="Lohr M."/>
            <person name="Manuell A."/>
            <person name="Meier I."/>
            <person name="Mets L."/>
            <person name="Mittag M."/>
            <person name="Mittelmeier T."/>
            <person name="Moroney J.V."/>
            <person name="Moseley J."/>
            <person name="Napoli C."/>
            <person name="Nedelcu A.M."/>
            <person name="Niyogi K."/>
            <person name="Novoselov S.V."/>
            <person name="Paulsen I.T."/>
            <person name="Pazour G."/>
            <person name="Purton S."/>
            <person name="Ral J.P."/>
            <person name="Riano-Pachon D.M."/>
            <person name="Riekhof W."/>
            <person name="Rymarquis L."/>
            <person name="Schroda M."/>
            <person name="Stern D."/>
            <person name="Umen J."/>
            <person name="Willows R."/>
            <person name="Wilson N."/>
            <person name="Zimmer S.L."/>
            <person name="Allmer J."/>
            <person name="Balk J."/>
            <person name="Bisova K."/>
            <person name="Chen C.J."/>
            <person name="Elias M."/>
            <person name="Gendler K."/>
            <person name="Hauser C."/>
            <person name="Lamb M.R."/>
            <person name="Ledford H."/>
            <person name="Long J.C."/>
            <person name="Minagawa J."/>
            <person name="Page M.D."/>
            <person name="Pan J."/>
            <person name="Pootakham W."/>
            <person name="Roje S."/>
            <person name="Rose A."/>
            <person name="Stahlberg E."/>
            <person name="Terauchi A.M."/>
            <person name="Yang P."/>
            <person name="Ball S."/>
            <person name="Bowler C."/>
            <person name="Dieckmann C.L."/>
            <person name="Gladyshev V.N."/>
            <person name="Green P."/>
            <person name="Jorgensen R."/>
            <person name="Mayfield S."/>
            <person name="Mueller-Roeber B."/>
            <person name="Rajamani S."/>
            <person name="Sayre R.T."/>
            <person name="Brokstein P."/>
            <person name="Dubchak I."/>
            <person name="Goodstein D."/>
            <person name="Hornick L."/>
            <person name="Huang Y.W."/>
            <person name="Jhaveri J."/>
            <person name="Luo Y."/>
            <person name="Martinez D."/>
            <person name="Ngau W.C."/>
            <person name="Otillar B."/>
            <person name="Poliakov A."/>
            <person name="Porter A."/>
            <person name="Szajkowski L."/>
            <person name="Werner G."/>
            <person name="Zhou K."/>
            <person name="Grigoriev I.V."/>
            <person name="Rokhsar D.S."/>
            <person name="Grossman A.R."/>
        </authorList>
    </citation>
    <scope>NUCLEOTIDE SEQUENCE [LARGE SCALE GENOMIC DNA]</scope>
    <source>
        <strain evidence="9">CC-503</strain>
    </source>
</reference>
<keyword evidence="7" id="KW-0812">Transmembrane</keyword>
<dbReference type="AlphaFoldDB" id="A0A2K3E3J2"/>
<evidence type="ECO:0000313" key="8">
    <source>
        <dbReference type="EMBL" id="PNW87355.1"/>
    </source>
</evidence>
<dbReference type="GeneID" id="5727984"/>
<name>A0A2K3E3J2_CHLRE</name>
<gene>
    <name evidence="8" type="ORF">CHLRE_02g119450v5</name>
</gene>
<feature type="region of interest" description="Disordered" evidence="6">
    <location>
        <begin position="1"/>
        <end position="33"/>
    </location>
</feature>
<sequence length="843" mass="94601">MGRLRVGARTSRDGRSRTPGSGSGLLRERSESPSRCVQTTKAVLLRLRTYRFHIILALVAVLGVAWLFWPSHSASPRQQPVGVRGAGSTQWSAGARRGAEAAGMPVRRGGIGAAGAEASAAAGSAGAYAAKVTHDLRSLAEQGLQAIISSRAGPTRDQLVDIMAKVPPKHHTMRFQVCNGFANQRLSVVYGVLLAHRLGRSPVLPVLMRDGIQRDDKTVTAQGSNKVAFEEVYDLKYFLHEMAKAGIRVLEPHEAPLPSAYTEVLLGSLGANVSGALNTSYSHVQHLAVDCPLFKMSPPELDGRQDEPIIWSVLDAMRPADKPWEYVEEMQHAILQLGGLNGKPAAKYNFLHLRMENDWVEHCKRWTSIPDGVVRDNCYNGTEDIDVQLRLFAFSTDVPLYVATFWDDVDPERAKKVMGRLVEAGYRVVTSNDVFPPAMKTEGRELRALVEYNVGFGANRFIGNSVSTFAALALLERRHRGQWAAYYNGGNLPIAPYLPVHKMAWVFTYNSWSAKYDYMLKAAVRSAAHINTLKPYCIFDGNTSSPIGRWLVDNNVTMIRHVPTWRQELIKKAQARMKDNLQHSHLYKNPDMLVSTFQRVDLPVVPILDQYTYVLYTDADVYFRRPINLDDFGLPLPRSVSMSYEFYKMFPYNAGIIMANLPTMRRNYKAFLSMMLDNDDGLYYPNYGPADQGIINKFYEHDLRSQMLNQAFNTKPYNDFDGASFLIHYHGPKPHEYLSFLETGKCDFYSVCEQGFLRSLCQYAREWAVYIPEESVATRLADSCAWLTNPTIMAVFQKKTGLVAQNQAVPDDKKQEFTQQKRRQLLALAAEEARQRAAVTATA</sequence>
<dbReference type="CDD" id="cd11296">
    <property type="entry name" value="O-FucT_like"/>
    <property type="match status" value="1"/>
</dbReference>
<organism evidence="8 9">
    <name type="scientific">Chlamydomonas reinhardtii</name>
    <name type="common">Chlamydomonas smithii</name>
    <dbReference type="NCBI Taxonomy" id="3055"/>
    <lineage>
        <taxon>Eukaryota</taxon>
        <taxon>Viridiplantae</taxon>
        <taxon>Chlorophyta</taxon>
        <taxon>core chlorophytes</taxon>
        <taxon>Chlorophyceae</taxon>
        <taxon>CS clade</taxon>
        <taxon>Chlamydomonadales</taxon>
        <taxon>Chlamydomonadaceae</taxon>
        <taxon>Chlamydomonas</taxon>
    </lineage>
</organism>
<feature type="transmembrane region" description="Helical" evidence="7">
    <location>
        <begin position="50"/>
        <end position="69"/>
    </location>
</feature>
<dbReference type="PaxDb" id="3055-EDO96908"/>
<comment type="similarity">
    <text evidence="1">Belongs to the glycosyltransferase GT106 family.</text>
</comment>
<evidence type="ECO:0000256" key="6">
    <source>
        <dbReference type="SAM" id="MobiDB-lite"/>
    </source>
</evidence>
<dbReference type="RefSeq" id="XP_001702413.2">
    <property type="nucleotide sequence ID" value="XM_001702361.2"/>
</dbReference>
<dbReference type="STRING" id="3055.A0A2K3E3J2"/>
<evidence type="ECO:0000256" key="1">
    <source>
        <dbReference type="ARBA" id="ARBA00007737"/>
    </source>
</evidence>
<evidence type="ECO:0000313" key="9">
    <source>
        <dbReference type="Proteomes" id="UP000006906"/>
    </source>
</evidence>
<dbReference type="ExpressionAtlas" id="A0A2K3E3J2">
    <property type="expression patterns" value="baseline"/>
</dbReference>
<dbReference type="InterPro" id="IPR029044">
    <property type="entry name" value="Nucleotide-diphossugar_trans"/>
</dbReference>
<keyword evidence="7" id="KW-1133">Transmembrane helix</keyword>